<dbReference type="PROSITE" id="PS00662">
    <property type="entry name" value="T2SP_E"/>
    <property type="match status" value="1"/>
</dbReference>
<evidence type="ECO:0000256" key="2">
    <source>
        <dbReference type="ARBA" id="ARBA00022741"/>
    </source>
</evidence>
<dbReference type="PANTHER" id="PTHR30258:SF1">
    <property type="entry name" value="PROTEIN TRANSPORT PROTEIN HOFB HOMOLOG"/>
    <property type="match status" value="1"/>
</dbReference>
<dbReference type="Proteomes" id="UP000184447">
    <property type="component" value="Unassembled WGS sequence"/>
</dbReference>
<name>A0A1M5SH98_9CLOT</name>
<evidence type="ECO:0000313" key="5">
    <source>
        <dbReference type="EMBL" id="SHH37638.1"/>
    </source>
</evidence>
<dbReference type="InterPro" id="IPR001482">
    <property type="entry name" value="T2SS/T4SS_dom"/>
</dbReference>
<dbReference type="SUPFAM" id="SSF52540">
    <property type="entry name" value="P-loop containing nucleoside triphosphate hydrolases"/>
    <property type="match status" value="1"/>
</dbReference>
<dbReference type="SUPFAM" id="SSF160246">
    <property type="entry name" value="EspE N-terminal domain-like"/>
    <property type="match status" value="1"/>
</dbReference>
<organism evidence="5 6">
    <name type="scientific">Clostridium grantii DSM 8605</name>
    <dbReference type="NCBI Taxonomy" id="1121316"/>
    <lineage>
        <taxon>Bacteria</taxon>
        <taxon>Bacillati</taxon>
        <taxon>Bacillota</taxon>
        <taxon>Clostridia</taxon>
        <taxon>Eubacteriales</taxon>
        <taxon>Clostridiaceae</taxon>
        <taxon>Clostridium</taxon>
    </lineage>
</organism>
<dbReference type="InterPro" id="IPR003593">
    <property type="entry name" value="AAA+_ATPase"/>
</dbReference>
<evidence type="ECO:0000256" key="3">
    <source>
        <dbReference type="ARBA" id="ARBA00022840"/>
    </source>
</evidence>
<dbReference type="EMBL" id="FQXM01000004">
    <property type="protein sequence ID" value="SHH37638.1"/>
    <property type="molecule type" value="Genomic_DNA"/>
</dbReference>
<dbReference type="GO" id="GO:0016887">
    <property type="term" value="F:ATP hydrolysis activity"/>
    <property type="evidence" value="ECO:0007669"/>
    <property type="project" value="TreeGrafter"/>
</dbReference>
<dbReference type="GO" id="GO:0005886">
    <property type="term" value="C:plasma membrane"/>
    <property type="evidence" value="ECO:0007669"/>
    <property type="project" value="TreeGrafter"/>
</dbReference>
<reference evidence="5 6" key="1">
    <citation type="submission" date="2016-11" db="EMBL/GenBank/DDBJ databases">
        <authorList>
            <person name="Jaros S."/>
            <person name="Januszkiewicz K."/>
            <person name="Wedrychowicz H."/>
        </authorList>
    </citation>
    <scope>NUCLEOTIDE SEQUENCE [LARGE SCALE GENOMIC DNA]</scope>
    <source>
        <strain evidence="5 6">DSM 8605</strain>
    </source>
</reference>
<dbReference type="Gene3D" id="3.30.450.90">
    <property type="match status" value="1"/>
</dbReference>
<dbReference type="InterPro" id="IPR027417">
    <property type="entry name" value="P-loop_NTPase"/>
</dbReference>
<dbReference type="CDD" id="cd01129">
    <property type="entry name" value="PulE-GspE-like"/>
    <property type="match status" value="1"/>
</dbReference>
<dbReference type="InterPro" id="IPR037257">
    <property type="entry name" value="T2SS_E_N_sf"/>
</dbReference>
<dbReference type="Gene3D" id="3.40.50.300">
    <property type="entry name" value="P-loop containing nucleotide triphosphate hydrolases"/>
    <property type="match status" value="1"/>
</dbReference>
<sequence length="492" mass="56171">MNRQEEREESFSNNDVKKIYLRNAEIDESLISLISENYAKTNCVFPFKIEGNVLHVAFGDISNMSIKNELKLLTSKNIKIYEEEITNINYCIEKFYGNRTMKTFNIDEQGNYTKLTDMIIASAIVDKASDIHIEPFEEIGKVRFRVNGYLKDYKNISMNIVERLIRRIKILSSINIASKLIPCDGKFSTNKFGNNYDLRVSTIPTIYGEKVVIRILNEKSIDYSLKGITNSKVIRNDFKKILRNNNGIILLCGPTGSGKTTTLYTFINELNNSEKNIITIEDPVEFRISGVNQVNVNNKSGLTFETGLKSILRQDPDILVIGEIRDEETADIAIRAAITGHLVLSTIHTTNAVSTINRLQNMKIKNYLISDAIVSIISQRLVRVNCPYCKAEDKEKNIEKDLFENRNNIKFFKGQGCNQCNFTGYMGRKSIYEILPMNDEIKKGINSCLSAGELNKVALKQQMISLNKRCEEMLFNGETSYEEYLNIIYSVR</sequence>
<protein>
    <submittedName>
        <fullName evidence="5">Type IV pilus assembly protein PilB</fullName>
    </submittedName>
</protein>
<proteinExistence type="inferred from homology"/>
<comment type="similarity">
    <text evidence="1">Belongs to the GSP E family.</text>
</comment>
<dbReference type="STRING" id="1121316.SAMN02745207_00926"/>
<dbReference type="InterPro" id="IPR007831">
    <property type="entry name" value="T2SS_GspE_N"/>
</dbReference>
<accession>A0A1M5SH98</accession>
<dbReference type="PANTHER" id="PTHR30258">
    <property type="entry name" value="TYPE II SECRETION SYSTEM PROTEIN GSPE-RELATED"/>
    <property type="match status" value="1"/>
</dbReference>
<evidence type="ECO:0000313" key="6">
    <source>
        <dbReference type="Proteomes" id="UP000184447"/>
    </source>
</evidence>
<evidence type="ECO:0000259" key="4">
    <source>
        <dbReference type="PROSITE" id="PS00662"/>
    </source>
</evidence>
<dbReference type="GO" id="GO:0005524">
    <property type="term" value="F:ATP binding"/>
    <property type="evidence" value="ECO:0007669"/>
    <property type="project" value="UniProtKB-KW"/>
</dbReference>
<dbReference type="SMART" id="SM00382">
    <property type="entry name" value="AAA"/>
    <property type="match status" value="1"/>
</dbReference>
<dbReference type="Gene3D" id="3.30.300.160">
    <property type="entry name" value="Type II secretion system, protein E, N-terminal domain"/>
    <property type="match status" value="1"/>
</dbReference>
<feature type="domain" description="Bacterial type II secretion system protein E" evidence="4">
    <location>
        <begin position="312"/>
        <end position="326"/>
    </location>
</feature>
<dbReference type="Pfam" id="PF05157">
    <property type="entry name" value="MshEN"/>
    <property type="match status" value="1"/>
</dbReference>
<dbReference type="RefSeq" id="WP_073337256.1">
    <property type="nucleotide sequence ID" value="NZ_FQXM01000004.1"/>
</dbReference>
<keyword evidence="3" id="KW-0067">ATP-binding</keyword>
<dbReference type="AlphaFoldDB" id="A0A1M5SH98"/>
<keyword evidence="6" id="KW-1185">Reference proteome</keyword>
<keyword evidence="2" id="KW-0547">Nucleotide-binding</keyword>
<dbReference type="Pfam" id="PF00437">
    <property type="entry name" value="T2SSE"/>
    <property type="match status" value="1"/>
</dbReference>
<gene>
    <name evidence="5" type="ORF">SAMN02745207_00926</name>
</gene>
<evidence type="ECO:0000256" key="1">
    <source>
        <dbReference type="ARBA" id="ARBA00006611"/>
    </source>
</evidence>
<dbReference type="OrthoDB" id="9808272at2"/>